<dbReference type="AlphaFoldDB" id="A0A1H2Q105"/>
<dbReference type="InterPro" id="IPR019871">
    <property type="entry name" value="DiNH2propionate_NH3-lyase_sub"/>
</dbReference>
<dbReference type="GO" id="GO:1901605">
    <property type="term" value="P:alpha-amino acid metabolic process"/>
    <property type="evidence" value="ECO:0007669"/>
    <property type="project" value="UniProtKB-ARBA"/>
</dbReference>
<dbReference type="EMBL" id="FNNG01000001">
    <property type="protein sequence ID" value="SDW00791.1"/>
    <property type="molecule type" value="Genomic_DNA"/>
</dbReference>
<gene>
    <name evidence="4" type="ORF">SAMN05660923_00021</name>
</gene>
<keyword evidence="2" id="KW-0663">Pyridoxal phosphate</keyword>
<dbReference type="PANTHER" id="PTHR42937">
    <property type="match status" value="1"/>
</dbReference>
<dbReference type="SUPFAM" id="SSF53686">
    <property type="entry name" value="Tryptophan synthase beta subunit-like PLP-dependent enzymes"/>
    <property type="match status" value="1"/>
</dbReference>
<dbReference type="CDD" id="cd00640">
    <property type="entry name" value="Trp-synth-beta_II"/>
    <property type="match status" value="1"/>
</dbReference>
<dbReference type="InterPro" id="IPR010081">
    <property type="entry name" value="DiNH2opropionate_NH3_lyase"/>
</dbReference>
<comment type="cofactor">
    <cofactor evidence="1">
        <name>pyridoxal 5'-phosphate</name>
        <dbReference type="ChEBI" id="CHEBI:597326"/>
    </cofactor>
</comment>
<dbReference type="Gene3D" id="3.40.50.1100">
    <property type="match status" value="2"/>
</dbReference>
<dbReference type="NCBIfam" id="TIGR03528">
    <property type="entry name" value="2_3_DAP_am_ly"/>
    <property type="match status" value="1"/>
</dbReference>
<dbReference type="OrthoDB" id="34584at2"/>
<dbReference type="RefSeq" id="WP_093749643.1">
    <property type="nucleotide sequence ID" value="NZ_FNNG01000001.1"/>
</dbReference>
<dbReference type="GO" id="GO:0008838">
    <property type="term" value="F:diaminopropionate ammonia-lyase activity"/>
    <property type="evidence" value="ECO:0007669"/>
    <property type="project" value="InterPro"/>
</dbReference>
<evidence type="ECO:0000313" key="5">
    <source>
        <dbReference type="Proteomes" id="UP000198828"/>
    </source>
</evidence>
<dbReference type="PANTHER" id="PTHR42937:SF1">
    <property type="entry name" value="DIAMINOPROPIONATE AMMONIA-LYASE"/>
    <property type="match status" value="1"/>
</dbReference>
<dbReference type="NCBIfam" id="NF006058">
    <property type="entry name" value="PRK08206.1"/>
    <property type="match status" value="1"/>
</dbReference>
<accession>A0A1H2Q105</accession>
<organism evidence="4 5">
    <name type="scientific">Tepidimicrobium xylanilyticum</name>
    <dbReference type="NCBI Taxonomy" id="1123352"/>
    <lineage>
        <taxon>Bacteria</taxon>
        <taxon>Bacillati</taxon>
        <taxon>Bacillota</taxon>
        <taxon>Tissierellia</taxon>
        <taxon>Tissierellales</taxon>
        <taxon>Tepidimicrobiaceae</taxon>
        <taxon>Tepidimicrobium</taxon>
    </lineage>
</organism>
<reference evidence="4 5" key="1">
    <citation type="submission" date="2016-10" db="EMBL/GenBank/DDBJ databases">
        <authorList>
            <person name="de Groot N.N."/>
        </authorList>
    </citation>
    <scope>NUCLEOTIDE SEQUENCE [LARGE SCALE GENOMIC DNA]</scope>
    <source>
        <strain evidence="4 5">DSM 23310</strain>
    </source>
</reference>
<evidence type="ECO:0000256" key="1">
    <source>
        <dbReference type="ARBA" id="ARBA00001933"/>
    </source>
</evidence>
<evidence type="ECO:0000256" key="2">
    <source>
        <dbReference type="ARBA" id="ARBA00022898"/>
    </source>
</evidence>
<keyword evidence="5" id="KW-1185">Reference proteome</keyword>
<proteinExistence type="predicted"/>
<feature type="domain" description="Tryptophan synthase beta chain-like PALP" evidence="3">
    <location>
        <begin position="45"/>
        <end position="334"/>
    </location>
</feature>
<name>A0A1H2Q105_9FIRM</name>
<protein>
    <submittedName>
        <fullName evidence="4">Diaminopropionate ammonia-lyase</fullName>
    </submittedName>
</protein>
<evidence type="ECO:0000259" key="3">
    <source>
        <dbReference type="Pfam" id="PF00291"/>
    </source>
</evidence>
<dbReference type="InterPro" id="IPR036052">
    <property type="entry name" value="TrpB-like_PALP_sf"/>
</dbReference>
<dbReference type="InterPro" id="IPR001926">
    <property type="entry name" value="TrpB-like_PALP"/>
</dbReference>
<dbReference type="Pfam" id="PF00291">
    <property type="entry name" value="PALP"/>
    <property type="match status" value="1"/>
</dbReference>
<dbReference type="GO" id="GO:0030170">
    <property type="term" value="F:pyridoxal phosphate binding"/>
    <property type="evidence" value="ECO:0007669"/>
    <property type="project" value="InterPro"/>
</dbReference>
<dbReference type="NCBIfam" id="TIGR01747">
    <property type="entry name" value="diampropi_NH3ly"/>
    <property type="match status" value="1"/>
</dbReference>
<sequence>MTINDKLVKAHIVDSKIDKPKANIGFISHEIVKKVNDFHKGFSEYSVTPLHKLDALAKHFGLKNIFVKDESYRFGLNAFKVLGSTYAIGKYLASRLGMDISEVSFEYLSSEEVKDKIGEITFVTATDGNHGRGVAWAANRLGQKSVVYMPRGSSLTRLNNIKKEGADASIIDGNYEDAVKLSEEMAEKNGWVVIQDTAWEGYEEIPTWIMQGYGTIIYEALEQLTEYGIDKPTHVFLQAGVGSFPGAILGYLINRFGEDRPITIIMEADAANCHYLSSLSGKREIVEGDMPTIMAGLACGAPNIISYDILMDYADCFLSFPDYVTARGMRILASPLKGDPRIISGESGGGVGIGVVSLLMERDEYKEIRKKLKLDEESVVLVISTEGDTDPDRYKDIVWDGEFSSK</sequence>
<keyword evidence="4" id="KW-0456">Lyase</keyword>
<dbReference type="Proteomes" id="UP000198828">
    <property type="component" value="Unassembled WGS sequence"/>
</dbReference>
<evidence type="ECO:0000313" key="4">
    <source>
        <dbReference type="EMBL" id="SDW00791.1"/>
    </source>
</evidence>